<organism evidence="1">
    <name type="scientific">Oryza brachyantha</name>
    <name type="common">malo sina</name>
    <dbReference type="NCBI Taxonomy" id="4533"/>
    <lineage>
        <taxon>Eukaryota</taxon>
        <taxon>Viridiplantae</taxon>
        <taxon>Streptophyta</taxon>
        <taxon>Embryophyta</taxon>
        <taxon>Tracheophyta</taxon>
        <taxon>Spermatophyta</taxon>
        <taxon>Magnoliopsida</taxon>
        <taxon>Liliopsida</taxon>
        <taxon>Poales</taxon>
        <taxon>Poaceae</taxon>
        <taxon>BOP clade</taxon>
        <taxon>Oryzoideae</taxon>
        <taxon>Oryzeae</taxon>
        <taxon>Oryzinae</taxon>
        <taxon>Oryza</taxon>
    </lineage>
</organism>
<protein>
    <submittedName>
        <fullName evidence="1">Uncharacterized protein</fullName>
    </submittedName>
</protein>
<keyword evidence="2" id="KW-1185">Reference proteome</keyword>
<name>J3N5J6_ORYBR</name>
<dbReference type="AlphaFoldDB" id="J3N5J6"/>
<evidence type="ECO:0000313" key="2">
    <source>
        <dbReference type="Proteomes" id="UP000006038"/>
    </source>
</evidence>
<proteinExistence type="predicted"/>
<accession>J3N5J6</accession>
<dbReference type="Proteomes" id="UP000006038">
    <property type="component" value="Chromosome 11"/>
</dbReference>
<dbReference type="HOGENOM" id="CLU_2889380_0_0_1"/>
<sequence>MLERSNRVGVGRVDTTSGKVYACYSVARALKEPAKFEPAPGTMPFPMNKNKVLLCHDHLVSAF</sequence>
<reference evidence="1" key="2">
    <citation type="submission" date="2013-04" db="UniProtKB">
        <authorList>
            <consortium name="EnsemblPlants"/>
        </authorList>
    </citation>
    <scope>IDENTIFICATION</scope>
</reference>
<evidence type="ECO:0000313" key="1">
    <source>
        <dbReference type="EnsemblPlants" id="OB11G10820.1"/>
    </source>
</evidence>
<reference evidence="1" key="1">
    <citation type="journal article" date="2013" name="Nat. Commun.">
        <title>Whole-genome sequencing of Oryza brachyantha reveals mechanisms underlying Oryza genome evolution.</title>
        <authorList>
            <person name="Chen J."/>
            <person name="Huang Q."/>
            <person name="Gao D."/>
            <person name="Wang J."/>
            <person name="Lang Y."/>
            <person name="Liu T."/>
            <person name="Li B."/>
            <person name="Bai Z."/>
            <person name="Luis Goicoechea J."/>
            <person name="Liang C."/>
            <person name="Chen C."/>
            <person name="Zhang W."/>
            <person name="Sun S."/>
            <person name="Liao Y."/>
            <person name="Zhang X."/>
            <person name="Yang L."/>
            <person name="Song C."/>
            <person name="Wang M."/>
            <person name="Shi J."/>
            <person name="Liu G."/>
            <person name="Liu J."/>
            <person name="Zhou H."/>
            <person name="Zhou W."/>
            <person name="Yu Q."/>
            <person name="An N."/>
            <person name="Chen Y."/>
            <person name="Cai Q."/>
            <person name="Wang B."/>
            <person name="Liu B."/>
            <person name="Min J."/>
            <person name="Huang Y."/>
            <person name="Wu H."/>
            <person name="Li Z."/>
            <person name="Zhang Y."/>
            <person name="Yin Y."/>
            <person name="Song W."/>
            <person name="Jiang J."/>
            <person name="Jackson S.A."/>
            <person name="Wing R.A."/>
            <person name="Wang J."/>
            <person name="Chen M."/>
        </authorList>
    </citation>
    <scope>NUCLEOTIDE SEQUENCE [LARGE SCALE GENOMIC DNA]</scope>
    <source>
        <strain evidence="1">cv. IRGC 101232</strain>
    </source>
</reference>
<dbReference type="Gramene" id="OB11G10820.1">
    <property type="protein sequence ID" value="OB11G10820.1"/>
    <property type="gene ID" value="OB11G10820"/>
</dbReference>
<dbReference type="EnsemblPlants" id="OB11G10820.1">
    <property type="protein sequence ID" value="OB11G10820.1"/>
    <property type="gene ID" value="OB11G10820"/>
</dbReference>